<dbReference type="NCBIfam" id="TIGR00727">
    <property type="entry name" value="ISP4_OPT"/>
    <property type="match status" value="1"/>
</dbReference>
<accession>A0A9P6JZT8</accession>
<feature type="transmembrane region" description="Helical" evidence="10">
    <location>
        <begin position="250"/>
        <end position="277"/>
    </location>
</feature>
<evidence type="ECO:0000313" key="12">
    <source>
        <dbReference type="Proteomes" id="UP000723463"/>
    </source>
</evidence>
<keyword evidence="12" id="KW-1185">Reference proteome</keyword>
<reference evidence="11" key="1">
    <citation type="journal article" date="2020" name="Fungal Divers.">
        <title>Resolving the Mortierellaceae phylogeny through synthesis of multi-gene phylogenetics and phylogenomics.</title>
        <authorList>
            <person name="Vandepol N."/>
            <person name="Liber J."/>
            <person name="Desiro A."/>
            <person name="Na H."/>
            <person name="Kennedy M."/>
            <person name="Barry K."/>
            <person name="Grigoriev I.V."/>
            <person name="Miller A.N."/>
            <person name="O'Donnell K."/>
            <person name="Stajich J.E."/>
            <person name="Bonito G."/>
        </authorList>
    </citation>
    <scope>NUCLEOTIDE SEQUENCE</scope>
    <source>
        <strain evidence="11">NRRL 2591</strain>
    </source>
</reference>
<feature type="transmembrane region" description="Helical" evidence="10">
    <location>
        <begin position="211"/>
        <end position="230"/>
    </location>
</feature>
<comment type="caution">
    <text evidence="11">The sequence shown here is derived from an EMBL/GenBank/DDBJ whole genome shotgun (WGS) entry which is preliminary data.</text>
</comment>
<evidence type="ECO:0000313" key="11">
    <source>
        <dbReference type="EMBL" id="KAF9539555.1"/>
    </source>
</evidence>
<feature type="transmembrane region" description="Helical" evidence="10">
    <location>
        <begin position="627"/>
        <end position="645"/>
    </location>
</feature>
<feature type="transmembrane region" description="Helical" evidence="10">
    <location>
        <begin position="320"/>
        <end position="343"/>
    </location>
</feature>
<evidence type="ECO:0000256" key="9">
    <source>
        <dbReference type="SAM" id="MobiDB-lite"/>
    </source>
</evidence>
<feature type="transmembrane region" description="Helical" evidence="10">
    <location>
        <begin position="155"/>
        <end position="175"/>
    </location>
</feature>
<dbReference type="PANTHER" id="PTHR22601">
    <property type="entry name" value="ISP4 LIKE PROTEIN"/>
    <property type="match status" value="1"/>
</dbReference>
<proteinExistence type="inferred from homology"/>
<feature type="transmembrane region" description="Helical" evidence="10">
    <location>
        <begin position="90"/>
        <end position="110"/>
    </location>
</feature>
<evidence type="ECO:0000256" key="5">
    <source>
        <dbReference type="ARBA" id="ARBA00022856"/>
    </source>
</evidence>
<keyword evidence="5" id="KW-0571">Peptide transport</keyword>
<dbReference type="EMBL" id="JAAAXW010000240">
    <property type="protein sequence ID" value="KAF9539555.1"/>
    <property type="molecule type" value="Genomic_DNA"/>
</dbReference>
<dbReference type="Pfam" id="PF03169">
    <property type="entry name" value="OPT"/>
    <property type="match status" value="1"/>
</dbReference>
<keyword evidence="8 10" id="KW-0472">Membrane</keyword>
<sequence>MGPMDHMQEHSAHQGLPDSSEKHESIGNILNNANNNDSDDDTHIRANEKKADTEQSYLHPDGDNDENSPIPEVAAIVSNKDDPSLPVMTFRYYIMAIIFSLILSFFNQFFWFRSHPMTISTLVIQLLSYPFGRFLAAVLPHGLLNPGPFSIKEHVLVALTANCAGGTAYAVDITVIQKVFYHDDFGFLANFLLILCTQMLGYGMAGVLRRYLVYPAAMIWPANLVQVALFNTLHKDEVLQPGQWSRFKVFLVATFGMFCYAWIPGFLFPVISSIAWICWIKPSNLVLSQVTGAGGLGVGAVSLDWNNIVSFLGSPLIVPWWAQVNIGLGFFLIAWVMVPIAYYTNLWDAKRFPILTPALFRVDGSPYNTTMIMTDNVLDEEKYEAYGPLRISTFFALTYGIGFAGLASMVTHTWLYHRKKLVAQWKQSREHSEDIHHKLMQAYPEVPDWWYLALFFIMTAIAVATCEIWDYKLPWWGVLLAVAIAAFFSLPVGLIQAITNQQLGLNIITEYVIGYILPGRPIANVTFKTLGYISMAQAMTFTSDLKLGHYMKIPPRAMFWAQLLGTVIAGLTNLLTANWLLRTQPGVCTSASKDFSCPSARTFFSASVIWGVIGPNRMFGPTSIYNAVNYFFLVGFLLPIPFYFFKKHFPNCSWLEYVHIPVLLAATGNMPPAQAYHYTNWLALGFLFQYVARRYYPDWHLRFTYILSAAFDSGTAFMVLLSFFIFTLRGKDMMPWWGTQSDMCPLEGEPFYPVGSHTD</sequence>
<evidence type="ECO:0000256" key="3">
    <source>
        <dbReference type="ARBA" id="ARBA00022448"/>
    </source>
</evidence>
<evidence type="ECO:0000256" key="6">
    <source>
        <dbReference type="ARBA" id="ARBA00022927"/>
    </source>
</evidence>
<feature type="transmembrane region" description="Helical" evidence="10">
    <location>
        <begin position="559"/>
        <end position="581"/>
    </location>
</feature>
<feature type="transmembrane region" description="Helical" evidence="10">
    <location>
        <begin position="449"/>
        <end position="469"/>
    </location>
</feature>
<gene>
    <name evidence="11" type="ORF">EC957_005318</name>
</gene>
<protein>
    <recommendedName>
        <fullName evidence="13">OPT family small oligopeptide transporter</fullName>
    </recommendedName>
</protein>
<evidence type="ECO:0000256" key="4">
    <source>
        <dbReference type="ARBA" id="ARBA00022692"/>
    </source>
</evidence>
<evidence type="ECO:0008006" key="13">
    <source>
        <dbReference type="Google" id="ProtNLM"/>
    </source>
</evidence>
<dbReference type="GO" id="GO:0035673">
    <property type="term" value="F:oligopeptide transmembrane transporter activity"/>
    <property type="evidence" value="ECO:0007669"/>
    <property type="project" value="InterPro"/>
</dbReference>
<feature type="transmembrane region" description="Helical" evidence="10">
    <location>
        <begin position="122"/>
        <end position="143"/>
    </location>
</feature>
<dbReference type="NCBIfam" id="TIGR00728">
    <property type="entry name" value="OPT_sfam"/>
    <property type="match status" value="1"/>
</dbReference>
<organism evidence="11 12">
    <name type="scientific">Mortierella hygrophila</name>
    <dbReference type="NCBI Taxonomy" id="979708"/>
    <lineage>
        <taxon>Eukaryota</taxon>
        <taxon>Fungi</taxon>
        <taxon>Fungi incertae sedis</taxon>
        <taxon>Mucoromycota</taxon>
        <taxon>Mortierellomycotina</taxon>
        <taxon>Mortierellomycetes</taxon>
        <taxon>Mortierellales</taxon>
        <taxon>Mortierellaceae</taxon>
        <taxon>Mortierella</taxon>
    </lineage>
</organism>
<dbReference type="Proteomes" id="UP000723463">
    <property type="component" value="Unassembled WGS sequence"/>
</dbReference>
<name>A0A9P6JZT8_9FUNG</name>
<comment type="subcellular location">
    <subcellularLocation>
        <location evidence="1">Membrane</location>
        <topology evidence="1">Multi-pass membrane protein</topology>
    </subcellularLocation>
</comment>
<feature type="transmembrane region" description="Helical" evidence="10">
    <location>
        <begin position="394"/>
        <end position="415"/>
    </location>
</feature>
<comment type="similarity">
    <text evidence="2">Belongs to the oligopeptide OPT transporter family.</text>
</comment>
<dbReference type="InterPro" id="IPR004813">
    <property type="entry name" value="OPT"/>
</dbReference>
<evidence type="ECO:0000256" key="7">
    <source>
        <dbReference type="ARBA" id="ARBA00022989"/>
    </source>
</evidence>
<dbReference type="GO" id="GO:0015031">
    <property type="term" value="P:protein transport"/>
    <property type="evidence" value="ECO:0007669"/>
    <property type="project" value="UniProtKB-KW"/>
</dbReference>
<keyword evidence="3" id="KW-0813">Transport</keyword>
<feature type="region of interest" description="Disordered" evidence="9">
    <location>
        <begin position="1"/>
        <end position="70"/>
    </location>
</feature>
<feature type="transmembrane region" description="Helical" evidence="10">
    <location>
        <begin position="675"/>
        <end position="692"/>
    </location>
</feature>
<feature type="compositionally biased region" description="Basic and acidic residues" evidence="9">
    <location>
        <begin position="1"/>
        <end position="12"/>
    </location>
</feature>
<dbReference type="InterPro" id="IPR004648">
    <property type="entry name" value="Oligpept_transpt"/>
</dbReference>
<keyword evidence="6" id="KW-0653">Protein transport</keyword>
<evidence type="ECO:0000256" key="10">
    <source>
        <dbReference type="SAM" id="Phobius"/>
    </source>
</evidence>
<dbReference type="GO" id="GO:0016020">
    <property type="term" value="C:membrane"/>
    <property type="evidence" value="ECO:0007669"/>
    <property type="project" value="UniProtKB-SubCell"/>
</dbReference>
<evidence type="ECO:0000256" key="1">
    <source>
        <dbReference type="ARBA" id="ARBA00004141"/>
    </source>
</evidence>
<evidence type="ECO:0000256" key="8">
    <source>
        <dbReference type="ARBA" id="ARBA00023136"/>
    </source>
</evidence>
<feature type="transmembrane region" description="Helical" evidence="10">
    <location>
        <begin position="704"/>
        <end position="726"/>
    </location>
</feature>
<keyword evidence="7 10" id="KW-1133">Transmembrane helix</keyword>
<feature type="compositionally biased region" description="Basic and acidic residues" evidence="9">
    <location>
        <begin position="41"/>
        <end position="53"/>
    </location>
</feature>
<evidence type="ECO:0000256" key="2">
    <source>
        <dbReference type="ARBA" id="ARBA00008807"/>
    </source>
</evidence>
<dbReference type="AlphaFoldDB" id="A0A9P6JZT8"/>
<feature type="transmembrane region" description="Helical" evidence="10">
    <location>
        <begin position="187"/>
        <end position="205"/>
    </location>
</feature>
<keyword evidence="4 10" id="KW-0812">Transmembrane</keyword>
<feature type="transmembrane region" description="Helical" evidence="10">
    <location>
        <begin position="476"/>
        <end position="498"/>
    </location>
</feature>